<dbReference type="GO" id="GO:0005737">
    <property type="term" value="C:cytoplasm"/>
    <property type="evidence" value="ECO:0007669"/>
    <property type="project" value="TreeGrafter"/>
</dbReference>
<evidence type="ECO:0000313" key="5">
    <source>
        <dbReference type="Proteomes" id="UP000305067"/>
    </source>
</evidence>
<reference evidence="4 5" key="1">
    <citation type="journal article" date="2019" name="Nat. Ecol. Evol.">
        <title>Megaphylogeny resolves global patterns of mushroom evolution.</title>
        <authorList>
            <person name="Varga T."/>
            <person name="Krizsan K."/>
            <person name="Foldi C."/>
            <person name="Dima B."/>
            <person name="Sanchez-Garcia M."/>
            <person name="Sanchez-Ramirez S."/>
            <person name="Szollosi G.J."/>
            <person name="Szarkandi J.G."/>
            <person name="Papp V."/>
            <person name="Albert L."/>
            <person name="Andreopoulos W."/>
            <person name="Angelini C."/>
            <person name="Antonin V."/>
            <person name="Barry K.W."/>
            <person name="Bougher N.L."/>
            <person name="Buchanan P."/>
            <person name="Buyck B."/>
            <person name="Bense V."/>
            <person name="Catcheside P."/>
            <person name="Chovatia M."/>
            <person name="Cooper J."/>
            <person name="Damon W."/>
            <person name="Desjardin D."/>
            <person name="Finy P."/>
            <person name="Geml J."/>
            <person name="Haridas S."/>
            <person name="Hughes K."/>
            <person name="Justo A."/>
            <person name="Karasinski D."/>
            <person name="Kautmanova I."/>
            <person name="Kiss B."/>
            <person name="Kocsube S."/>
            <person name="Kotiranta H."/>
            <person name="LaButti K.M."/>
            <person name="Lechner B.E."/>
            <person name="Liimatainen K."/>
            <person name="Lipzen A."/>
            <person name="Lukacs Z."/>
            <person name="Mihaltcheva S."/>
            <person name="Morgado L.N."/>
            <person name="Niskanen T."/>
            <person name="Noordeloos M.E."/>
            <person name="Ohm R.A."/>
            <person name="Ortiz-Santana B."/>
            <person name="Ovrebo C."/>
            <person name="Racz N."/>
            <person name="Riley R."/>
            <person name="Savchenko A."/>
            <person name="Shiryaev A."/>
            <person name="Soop K."/>
            <person name="Spirin V."/>
            <person name="Szebenyi C."/>
            <person name="Tomsovsky M."/>
            <person name="Tulloss R.E."/>
            <person name="Uehling J."/>
            <person name="Grigoriev I.V."/>
            <person name="Vagvolgyi C."/>
            <person name="Papp T."/>
            <person name="Martin F.M."/>
            <person name="Miettinen O."/>
            <person name="Hibbett D.S."/>
            <person name="Nagy L.G."/>
        </authorList>
    </citation>
    <scope>NUCLEOTIDE SEQUENCE [LARGE SCALE GENOMIC DNA]</scope>
    <source>
        <strain evidence="4 5">CBS 309.79</strain>
    </source>
</reference>
<dbReference type="PROSITE" id="PS50404">
    <property type="entry name" value="GST_NTER"/>
    <property type="match status" value="1"/>
</dbReference>
<keyword evidence="5" id="KW-1185">Reference proteome</keyword>
<evidence type="ECO:0000259" key="2">
    <source>
        <dbReference type="PROSITE" id="PS50404"/>
    </source>
</evidence>
<dbReference type="PROSITE" id="PS50405">
    <property type="entry name" value="GST_CTER"/>
    <property type="match status" value="1"/>
</dbReference>
<organism evidence="4 5">
    <name type="scientific">Pterulicium gracile</name>
    <dbReference type="NCBI Taxonomy" id="1884261"/>
    <lineage>
        <taxon>Eukaryota</taxon>
        <taxon>Fungi</taxon>
        <taxon>Dikarya</taxon>
        <taxon>Basidiomycota</taxon>
        <taxon>Agaricomycotina</taxon>
        <taxon>Agaricomycetes</taxon>
        <taxon>Agaricomycetidae</taxon>
        <taxon>Agaricales</taxon>
        <taxon>Pleurotineae</taxon>
        <taxon>Pterulaceae</taxon>
        <taxon>Pterulicium</taxon>
    </lineage>
</organism>
<dbReference type="InterPro" id="IPR036249">
    <property type="entry name" value="Thioredoxin-like_sf"/>
</dbReference>
<feature type="non-terminal residue" evidence="4">
    <location>
        <position position="1"/>
    </location>
</feature>
<dbReference type="CDD" id="cd00570">
    <property type="entry name" value="GST_N_family"/>
    <property type="match status" value="1"/>
</dbReference>
<dbReference type="SFLD" id="SFLDS00019">
    <property type="entry name" value="Glutathione_Transferase_(cytos"/>
    <property type="match status" value="1"/>
</dbReference>
<dbReference type="SUPFAM" id="SSF47616">
    <property type="entry name" value="GST C-terminal domain-like"/>
    <property type="match status" value="1"/>
</dbReference>
<dbReference type="Pfam" id="PF00043">
    <property type="entry name" value="GST_C"/>
    <property type="match status" value="1"/>
</dbReference>
<feature type="domain" description="GST C-terminal" evidence="3">
    <location>
        <begin position="78"/>
        <end position="211"/>
    </location>
</feature>
<dbReference type="CDD" id="cd00299">
    <property type="entry name" value="GST_C_family"/>
    <property type="match status" value="1"/>
</dbReference>
<dbReference type="InterPro" id="IPR050983">
    <property type="entry name" value="GST_Omega/HSP26"/>
</dbReference>
<dbReference type="EMBL" id="ML178832">
    <property type="protein sequence ID" value="TFK99728.1"/>
    <property type="molecule type" value="Genomic_DNA"/>
</dbReference>
<feature type="domain" description="GST N-terminal" evidence="2">
    <location>
        <begin position="1"/>
        <end position="73"/>
    </location>
</feature>
<dbReference type="InterPro" id="IPR004046">
    <property type="entry name" value="GST_C"/>
</dbReference>
<evidence type="ECO:0000256" key="1">
    <source>
        <dbReference type="SAM" id="MobiDB-lite"/>
    </source>
</evidence>
<dbReference type="Pfam" id="PF13409">
    <property type="entry name" value="GST_N_2"/>
    <property type="match status" value="1"/>
</dbReference>
<dbReference type="Proteomes" id="UP000305067">
    <property type="component" value="Unassembled WGS sequence"/>
</dbReference>
<dbReference type="STRING" id="1884261.A0A5C3QHS8"/>
<name>A0A5C3QHS8_9AGAR</name>
<dbReference type="AlphaFoldDB" id="A0A5C3QHS8"/>
<dbReference type="PANTHER" id="PTHR43968:SF6">
    <property type="entry name" value="GLUTATHIONE S-TRANSFERASE OMEGA"/>
    <property type="match status" value="1"/>
</dbReference>
<evidence type="ECO:0008006" key="6">
    <source>
        <dbReference type="Google" id="ProtNLM"/>
    </source>
</evidence>
<evidence type="ECO:0000259" key="3">
    <source>
        <dbReference type="PROSITE" id="PS50405"/>
    </source>
</evidence>
<dbReference type="SFLD" id="SFLDG00358">
    <property type="entry name" value="Main_(cytGST)"/>
    <property type="match status" value="1"/>
</dbReference>
<dbReference type="InterPro" id="IPR010987">
    <property type="entry name" value="Glutathione-S-Trfase_C-like"/>
</dbReference>
<dbReference type="Gene3D" id="3.40.30.10">
    <property type="entry name" value="Glutaredoxin"/>
    <property type="match status" value="1"/>
</dbReference>
<dbReference type="Gene3D" id="1.20.1050.10">
    <property type="match status" value="1"/>
</dbReference>
<feature type="compositionally biased region" description="Low complexity" evidence="1">
    <location>
        <begin position="207"/>
        <end position="220"/>
    </location>
</feature>
<feature type="region of interest" description="Disordered" evidence="1">
    <location>
        <begin position="206"/>
        <end position="225"/>
    </location>
</feature>
<dbReference type="SUPFAM" id="SSF52833">
    <property type="entry name" value="Thioredoxin-like"/>
    <property type="match status" value="1"/>
</dbReference>
<gene>
    <name evidence="4" type="ORF">BDV98DRAFT_510209</name>
</gene>
<evidence type="ECO:0000313" key="4">
    <source>
        <dbReference type="EMBL" id="TFK99728.1"/>
    </source>
</evidence>
<sequence length="244" mass="27631">LALAESKVPHTQVEIDLKERPSWYAKVNPAGKTPAIAYGGSARTSDEPTSDSTKITESLVLLDFINDVDPEHRLLPKDPLERARVRFFMEKFNTYYTPVWNAIVFKGEDPQHMLQSIDALQSLLSPNEKYAVGDEVTLADITVFPFFLRTEISLGGDHGAYDEGCGKKVWEMLMTDEKYALFRNYYGALKARDTFKSSYDEVRSSRPDSLSSADSHSCPSVPVAIPQRHLRNQIPRAQREQESW</sequence>
<dbReference type="OrthoDB" id="202840at2759"/>
<dbReference type="InterPro" id="IPR040079">
    <property type="entry name" value="Glutathione_S-Trfase"/>
</dbReference>
<protein>
    <recommendedName>
        <fullName evidence="6">Glutathione S-transferase</fullName>
    </recommendedName>
</protein>
<proteinExistence type="predicted"/>
<dbReference type="PANTHER" id="PTHR43968">
    <property type="match status" value="1"/>
</dbReference>
<accession>A0A5C3QHS8</accession>
<dbReference type="InterPro" id="IPR004045">
    <property type="entry name" value="Glutathione_S-Trfase_N"/>
</dbReference>
<dbReference type="InterPro" id="IPR036282">
    <property type="entry name" value="Glutathione-S-Trfase_C_sf"/>
</dbReference>